<gene>
    <name evidence="3" type="ORF">AMATHDRAFT_74891</name>
</gene>
<feature type="transmembrane region" description="Helical" evidence="2">
    <location>
        <begin position="95"/>
        <end position="115"/>
    </location>
</feature>
<feature type="transmembrane region" description="Helical" evidence="2">
    <location>
        <begin position="59"/>
        <end position="83"/>
    </location>
</feature>
<keyword evidence="4" id="KW-1185">Reference proteome</keyword>
<dbReference type="OrthoDB" id="3249582at2759"/>
<name>A0A2A9NLX4_9AGAR</name>
<dbReference type="STRING" id="703135.A0A2A9NLX4"/>
<evidence type="ECO:0000256" key="2">
    <source>
        <dbReference type="SAM" id="Phobius"/>
    </source>
</evidence>
<proteinExistence type="predicted"/>
<keyword evidence="2" id="KW-0472">Membrane</keyword>
<evidence type="ECO:0000313" key="3">
    <source>
        <dbReference type="EMBL" id="PFH51539.1"/>
    </source>
</evidence>
<feature type="transmembrane region" description="Helical" evidence="2">
    <location>
        <begin position="150"/>
        <end position="174"/>
    </location>
</feature>
<dbReference type="Proteomes" id="UP000242287">
    <property type="component" value="Unassembled WGS sequence"/>
</dbReference>
<protein>
    <submittedName>
        <fullName evidence="3">Uncharacterized protein</fullName>
    </submittedName>
</protein>
<organism evidence="3 4">
    <name type="scientific">Amanita thiersii Skay4041</name>
    <dbReference type="NCBI Taxonomy" id="703135"/>
    <lineage>
        <taxon>Eukaryota</taxon>
        <taxon>Fungi</taxon>
        <taxon>Dikarya</taxon>
        <taxon>Basidiomycota</taxon>
        <taxon>Agaricomycotina</taxon>
        <taxon>Agaricomycetes</taxon>
        <taxon>Agaricomycetidae</taxon>
        <taxon>Agaricales</taxon>
        <taxon>Pluteineae</taxon>
        <taxon>Amanitaceae</taxon>
        <taxon>Amanita</taxon>
    </lineage>
</organism>
<feature type="region of interest" description="Disordered" evidence="1">
    <location>
        <begin position="274"/>
        <end position="302"/>
    </location>
</feature>
<reference evidence="3 4" key="1">
    <citation type="submission" date="2014-02" db="EMBL/GenBank/DDBJ databases">
        <title>Transposable element dynamics among asymbiotic and ectomycorrhizal Amanita fungi.</title>
        <authorList>
            <consortium name="DOE Joint Genome Institute"/>
            <person name="Hess J."/>
            <person name="Skrede I."/>
            <person name="Wolfe B."/>
            <person name="LaButti K."/>
            <person name="Ohm R.A."/>
            <person name="Grigoriev I.V."/>
            <person name="Pringle A."/>
        </authorList>
    </citation>
    <scope>NUCLEOTIDE SEQUENCE [LARGE SCALE GENOMIC DNA]</scope>
    <source>
        <strain evidence="3 4">SKay4041</strain>
    </source>
</reference>
<feature type="transmembrane region" description="Helical" evidence="2">
    <location>
        <begin position="21"/>
        <end position="47"/>
    </location>
</feature>
<keyword evidence="2" id="KW-0812">Transmembrane</keyword>
<evidence type="ECO:0000313" key="4">
    <source>
        <dbReference type="Proteomes" id="UP000242287"/>
    </source>
</evidence>
<dbReference type="EMBL" id="KZ301987">
    <property type="protein sequence ID" value="PFH51539.1"/>
    <property type="molecule type" value="Genomic_DNA"/>
</dbReference>
<accession>A0A2A9NLX4</accession>
<sequence>MPFNYRALFCGSKTFCCCLPVRGGVIAMSLLGIVFAGFLTVVIWFEVSTNHDLASSERAAFIVGGVVETLLFLASMIGFTGAVIRKQLYIQVYTYTLHVHFWINLGVAAYLLYVINNFTSTATQVACEETIQNQDTQNQCKGLLNVAKGLYFVVASIVLLVEMYGAIIATRYLNQLQGEKRTARAARLDTERGIILSKTSARPNSMSGMHVRGASETARLYSENDIQEEFNPYNESPDTNTQRVSGGIEMYEAPGVPIEIGYGGGTWTHEEITREEKERGSMEDREIVNRRPVEEELPRYTG</sequence>
<dbReference type="AlphaFoldDB" id="A0A2A9NLX4"/>
<keyword evidence="2" id="KW-1133">Transmembrane helix</keyword>
<evidence type="ECO:0000256" key="1">
    <source>
        <dbReference type="SAM" id="MobiDB-lite"/>
    </source>
</evidence>